<dbReference type="PANTHER" id="PTHR46060">
    <property type="entry name" value="MARINER MOS1 TRANSPOSASE-LIKE PROTEIN"/>
    <property type="match status" value="1"/>
</dbReference>
<dbReference type="RefSeq" id="XP_029633873.1">
    <property type="nucleotide sequence ID" value="XM_029778013.1"/>
</dbReference>
<dbReference type="Proteomes" id="UP000515154">
    <property type="component" value="Linkage group LG3"/>
</dbReference>
<dbReference type="PANTHER" id="PTHR46060:SF1">
    <property type="entry name" value="MARINER MOS1 TRANSPOSASE-LIKE PROTEIN"/>
    <property type="match status" value="1"/>
</dbReference>
<evidence type="ECO:0000313" key="2">
    <source>
        <dbReference type="RefSeq" id="XP_029633873.1"/>
    </source>
</evidence>
<organism evidence="1 2">
    <name type="scientific">Octopus sinensis</name>
    <name type="common">East Asian common octopus</name>
    <dbReference type="NCBI Taxonomy" id="2607531"/>
    <lineage>
        <taxon>Eukaryota</taxon>
        <taxon>Metazoa</taxon>
        <taxon>Spiralia</taxon>
        <taxon>Lophotrochozoa</taxon>
        <taxon>Mollusca</taxon>
        <taxon>Cephalopoda</taxon>
        <taxon>Coleoidea</taxon>
        <taxon>Octopodiformes</taxon>
        <taxon>Octopoda</taxon>
        <taxon>Incirrata</taxon>
        <taxon>Octopodidae</taxon>
        <taxon>Octopus</taxon>
    </lineage>
</organism>
<reference evidence="2" key="1">
    <citation type="submission" date="2025-08" db="UniProtKB">
        <authorList>
            <consortium name="RefSeq"/>
        </authorList>
    </citation>
    <scope>IDENTIFICATION</scope>
</reference>
<dbReference type="InterPro" id="IPR052709">
    <property type="entry name" value="Transposase-MT_Hybrid"/>
</dbReference>
<dbReference type="KEGG" id="osn:115209576"/>
<protein>
    <submittedName>
        <fullName evidence="2">Uncharacterized protein LOC115209576</fullName>
    </submittedName>
</protein>
<dbReference type="AlphaFoldDB" id="A0A6P7S6W8"/>
<gene>
    <name evidence="2" type="primary">LOC115209576</name>
</gene>
<name>A0A6P7S6W8_9MOLL</name>
<keyword evidence="1" id="KW-1185">Reference proteome</keyword>
<evidence type="ECO:0000313" key="1">
    <source>
        <dbReference type="Proteomes" id="UP000515154"/>
    </source>
</evidence>
<proteinExistence type="predicted"/>
<accession>A0A6P7S6W8</accession>
<sequence>MKIVLKAGCTSYSTVKIWVSSFRKGSFQMNPVQDAVHITILENRLIAAAFIVETGDLYRERVGYIIHILDMRKLSEKWVLKCLNRDEKRIRVTTSKAILDRFAAGEADFIARLVTMDEA</sequence>